<dbReference type="RefSeq" id="WP_186707355.1">
    <property type="nucleotide sequence ID" value="NZ_JABWRB020000001.1"/>
</dbReference>
<keyword evidence="4" id="KW-1185">Reference proteome</keyword>
<dbReference type="EMBL" id="JABWRB010000022">
    <property type="protein sequence ID" value="MBC3391429.1"/>
    <property type="molecule type" value="Genomic_DNA"/>
</dbReference>
<dbReference type="Proteomes" id="UP000636518">
    <property type="component" value="Unassembled WGS sequence"/>
</dbReference>
<reference evidence="2" key="2">
    <citation type="submission" date="2020-07" db="EMBL/GenBank/DDBJ databases">
        <authorList>
            <person name="Lood C."/>
            <person name="Girard L."/>
        </authorList>
    </citation>
    <scope>NUCLEOTIDE SEQUENCE</scope>
    <source>
        <strain evidence="2">SWRI12</strain>
    </source>
</reference>
<proteinExistence type="predicted"/>
<evidence type="ECO:0000313" key="4">
    <source>
        <dbReference type="Proteomes" id="UP000636518"/>
    </source>
</evidence>
<evidence type="ECO:0000259" key="1">
    <source>
        <dbReference type="Pfam" id="PF24693"/>
    </source>
</evidence>
<evidence type="ECO:0000313" key="2">
    <source>
        <dbReference type="EMBL" id="MBC3391429.1"/>
    </source>
</evidence>
<dbReference type="AlphaFoldDB" id="A0A923FF11"/>
<evidence type="ECO:0000313" key="3">
    <source>
        <dbReference type="EMBL" id="MBV4495024.1"/>
    </source>
</evidence>
<dbReference type="EMBL" id="JABWRB020000001">
    <property type="protein sequence ID" value="MBV4495024.1"/>
    <property type="molecule type" value="Genomic_DNA"/>
</dbReference>
<comment type="caution">
    <text evidence="2">The sequence shown here is derived from an EMBL/GenBank/DDBJ whole genome shotgun (WGS) entry which is preliminary data.</text>
</comment>
<feature type="domain" description="DUF7660" evidence="1">
    <location>
        <begin position="15"/>
        <end position="88"/>
    </location>
</feature>
<sequence length="89" mass="9929">MTSDELCECAKAVSTKAGFVDFVEILSRDYVSNRDEWQNDTLDQFLLGLSGFANDMGGYYKNMGEAVDVEKITWRIAAEMLIAATVYEG</sequence>
<dbReference type="Pfam" id="PF24693">
    <property type="entry name" value="DUF7660"/>
    <property type="match status" value="1"/>
</dbReference>
<dbReference type="InterPro" id="IPR056077">
    <property type="entry name" value="DUF7660"/>
</dbReference>
<reference evidence="3" key="3">
    <citation type="submission" date="2021-06" db="EMBL/GenBank/DDBJ databases">
        <title>Updating the genus Pseudomonas: Description of 43 new species and partition of the Pseudomonas putida group.</title>
        <authorList>
            <person name="Girard L."/>
            <person name="Lood C."/>
            <person name="Vandamme P."/>
            <person name="Rokni-Zadeh H."/>
            <person name="Van Noort V."/>
            <person name="Hofte M."/>
            <person name="Lavigne R."/>
            <person name="De Mot R."/>
        </authorList>
    </citation>
    <scope>NUCLEOTIDE SEQUENCE</scope>
    <source>
        <strain evidence="3">SWRI12</strain>
    </source>
</reference>
<organism evidence="2">
    <name type="scientific">Pseudomonas zanjanensis</name>
    <dbReference type="NCBI Taxonomy" id="2745496"/>
    <lineage>
        <taxon>Bacteria</taxon>
        <taxon>Pseudomonadati</taxon>
        <taxon>Pseudomonadota</taxon>
        <taxon>Gammaproteobacteria</taxon>
        <taxon>Pseudomonadales</taxon>
        <taxon>Pseudomonadaceae</taxon>
        <taxon>Pseudomonas</taxon>
    </lineage>
</organism>
<gene>
    <name evidence="3" type="ORF">HU715_006600</name>
    <name evidence="2" type="ORF">HU715_17355</name>
</gene>
<accession>A0A923FF11</accession>
<protein>
    <recommendedName>
        <fullName evidence="1">DUF7660 domain-containing protein</fullName>
    </recommendedName>
</protein>
<name>A0A923FF11_9PSED</name>
<reference evidence="2 4" key="1">
    <citation type="journal article" date="2020" name="Microorganisms">
        <title>Reliable Identification of Environmental Pseudomonas Isolates Using the rpoD Gene.</title>
        <authorList>
            <consortium name="The Broad Institute Genome Sequencing Platform"/>
            <person name="Girard L."/>
            <person name="Lood C."/>
            <person name="Rokni-Zadeh H."/>
            <person name="van Noort V."/>
            <person name="Lavigne R."/>
            <person name="De Mot R."/>
        </authorList>
    </citation>
    <scope>NUCLEOTIDE SEQUENCE</scope>
    <source>
        <strain evidence="2 4">SWRI12</strain>
    </source>
</reference>